<name>A0A0N4UPN1_DRAME</name>
<feature type="domain" description="Glycosyltransferase 2-like" evidence="2">
    <location>
        <begin position="117"/>
        <end position="194"/>
    </location>
</feature>
<dbReference type="GO" id="GO:0008593">
    <property type="term" value="P:regulation of Notch signaling pathway"/>
    <property type="evidence" value="ECO:0007669"/>
    <property type="project" value="TreeGrafter"/>
</dbReference>
<dbReference type="EMBL" id="UYYG01000137">
    <property type="protein sequence ID" value="VDN53500.1"/>
    <property type="molecule type" value="Genomic_DNA"/>
</dbReference>
<sequence>MKCKTAIDQGNRLLITIIISEPRNPESSPLPKCRHIDPYDRIDIWAWNDANSSSCDPITAFSEITDAREKERYKWGYSKFAYNLLVSDKIGPRRYLPPMYHELCSNIPYDGLTMNASIIIIYHNEALSVLIRMLNSIFDRTPSYLLKEVILFDDMSDEDAIVVEKVLQYANIDEWPWEKLIVKRSEKRLGLIRSKMWLCGGSVVVAPCSRVGHVFRNRRPYKTRDDIDTHLFNCLRTVKVWFDDYEKYFYHEHPKAKTMDFGDLTERLNLKKSLNCKPFEWFLREVYPELIPQIKHEEL</sequence>
<dbReference type="WBParaSite" id="DME_0000992501-mRNA-1">
    <property type="protein sequence ID" value="DME_0000992501-mRNA-1"/>
    <property type="gene ID" value="DME_0000992501"/>
</dbReference>
<dbReference type="GO" id="GO:0005112">
    <property type="term" value="F:Notch binding"/>
    <property type="evidence" value="ECO:0007669"/>
    <property type="project" value="TreeGrafter"/>
</dbReference>
<gene>
    <name evidence="3" type="ORF">DME_LOCUS3473</name>
</gene>
<dbReference type="Gene3D" id="3.90.550.10">
    <property type="entry name" value="Spore Coat Polysaccharide Biosynthesis Protein SpsA, Chain A"/>
    <property type="match status" value="2"/>
</dbReference>
<evidence type="ECO:0000259" key="2">
    <source>
        <dbReference type="Pfam" id="PF00535"/>
    </source>
</evidence>
<dbReference type="GO" id="GO:0004653">
    <property type="term" value="F:polypeptide N-acetylgalactosaminyltransferase activity"/>
    <property type="evidence" value="ECO:0007669"/>
    <property type="project" value="TreeGrafter"/>
</dbReference>
<dbReference type="GO" id="GO:0005794">
    <property type="term" value="C:Golgi apparatus"/>
    <property type="evidence" value="ECO:0007669"/>
    <property type="project" value="TreeGrafter"/>
</dbReference>
<accession>A0A0N4UPN1</accession>
<keyword evidence="1" id="KW-1015">Disulfide bond</keyword>
<dbReference type="InterPro" id="IPR029044">
    <property type="entry name" value="Nucleotide-diphossugar_trans"/>
</dbReference>
<dbReference type="InterPro" id="IPR001173">
    <property type="entry name" value="Glyco_trans_2-like"/>
</dbReference>
<keyword evidence="5" id="KW-1185">Reference proteome</keyword>
<dbReference type="PANTHER" id="PTHR11675:SF116">
    <property type="entry name" value="N-ACETYLGALACTOSAMINYLTRANSFERASE 8-RELATED"/>
    <property type="match status" value="1"/>
</dbReference>
<evidence type="ECO:0000313" key="5">
    <source>
        <dbReference type="Proteomes" id="UP000274756"/>
    </source>
</evidence>
<dbReference type="SUPFAM" id="SSF53448">
    <property type="entry name" value="Nucleotide-diphospho-sugar transferases"/>
    <property type="match status" value="2"/>
</dbReference>
<dbReference type="Pfam" id="PF00535">
    <property type="entry name" value="Glycos_transf_2"/>
    <property type="match status" value="1"/>
</dbReference>
<dbReference type="PANTHER" id="PTHR11675">
    <property type="entry name" value="N-ACETYLGALACTOSAMINYLTRANSFERASE"/>
    <property type="match status" value="1"/>
</dbReference>
<reference evidence="3 5" key="2">
    <citation type="submission" date="2018-11" db="EMBL/GenBank/DDBJ databases">
        <authorList>
            <consortium name="Pathogen Informatics"/>
        </authorList>
    </citation>
    <scope>NUCLEOTIDE SEQUENCE [LARGE SCALE GENOMIC DNA]</scope>
</reference>
<dbReference type="GO" id="GO:0006493">
    <property type="term" value="P:protein O-linked glycosylation"/>
    <property type="evidence" value="ECO:0007669"/>
    <property type="project" value="TreeGrafter"/>
</dbReference>
<evidence type="ECO:0000313" key="3">
    <source>
        <dbReference type="EMBL" id="VDN53500.1"/>
    </source>
</evidence>
<protein>
    <submittedName>
        <fullName evidence="6">Glyco_trans_2-like domain-containing protein</fullName>
    </submittedName>
</protein>
<evidence type="ECO:0000256" key="1">
    <source>
        <dbReference type="ARBA" id="ARBA00023157"/>
    </source>
</evidence>
<evidence type="ECO:0000313" key="6">
    <source>
        <dbReference type="WBParaSite" id="DME_0000992501-mRNA-1"/>
    </source>
</evidence>
<dbReference type="Proteomes" id="UP000274756">
    <property type="component" value="Unassembled WGS sequence"/>
</dbReference>
<evidence type="ECO:0000313" key="4">
    <source>
        <dbReference type="Proteomes" id="UP000038040"/>
    </source>
</evidence>
<proteinExistence type="predicted"/>
<reference evidence="6" key="1">
    <citation type="submission" date="2017-02" db="UniProtKB">
        <authorList>
            <consortium name="WormBaseParasite"/>
        </authorList>
    </citation>
    <scope>IDENTIFICATION</scope>
</reference>
<dbReference type="Proteomes" id="UP000038040">
    <property type="component" value="Unplaced"/>
</dbReference>
<organism evidence="4 6">
    <name type="scientific">Dracunculus medinensis</name>
    <name type="common">Guinea worm</name>
    <dbReference type="NCBI Taxonomy" id="318479"/>
    <lineage>
        <taxon>Eukaryota</taxon>
        <taxon>Metazoa</taxon>
        <taxon>Ecdysozoa</taxon>
        <taxon>Nematoda</taxon>
        <taxon>Chromadorea</taxon>
        <taxon>Rhabditida</taxon>
        <taxon>Spirurina</taxon>
        <taxon>Dracunculoidea</taxon>
        <taxon>Dracunculidae</taxon>
        <taxon>Dracunculus</taxon>
    </lineage>
</organism>
<dbReference type="AlphaFoldDB" id="A0A0N4UPN1"/>
<dbReference type="OrthoDB" id="6119243at2759"/>
<dbReference type="STRING" id="318479.A0A0N4UPN1"/>